<dbReference type="CDD" id="cd18790">
    <property type="entry name" value="SF2_C_UvrB"/>
    <property type="match status" value="1"/>
</dbReference>
<dbReference type="HAMAP" id="MF_00204">
    <property type="entry name" value="UvrB"/>
    <property type="match status" value="1"/>
</dbReference>
<evidence type="ECO:0000256" key="8">
    <source>
        <dbReference type="ARBA" id="ARBA00022881"/>
    </source>
</evidence>
<comment type="domain">
    <text evidence="13">The beta-hairpin motif is involved in DNA binding.</text>
</comment>
<dbReference type="GO" id="GO:0003677">
    <property type="term" value="F:DNA binding"/>
    <property type="evidence" value="ECO:0007669"/>
    <property type="project" value="UniProtKB-UniRule"/>
</dbReference>
<dbReference type="OrthoDB" id="9806651at2"/>
<name>A0A5C6QQQ2_9GAMM</name>
<dbReference type="Proteomes" id="UP000321917">
    <property type="component" value="Unassembled WGS sequence"/>
</dbReference>
<dbReference type="Gene3D" id="4.10.860.10">
    <property type="entry name" value="UVR domain"/>
    <property type="match status" value="1"/>
</dbReference>
<dbReference type="SMART" id="SM00490">
    <property type="entry name" value="HELICc"/>
    <property type="match status" value="1"/>
</dbReference>
<dbReference type="GO" id="GO:0005737">
    <property type="term" value="C:cytoplasm"/>
    <property type="evidence" value="ECO:0007669"/>
    <property type="project" value="UniProtKB-SubCell"/>
</dbReference>
<keyword evidence="9 13" id="KW-0234">DNA repair</keyword>
<dbReference type="InterPro" id="IPR001943">
    <property type="entry name" value="UVR_dom"/>
</dbReference>
<dbReference type="InterPro" id="IPR006935">
    <property type="entry name" value="Helicase/UvrB_N"/>
</dbReference>
<keyword evidence="15" id="KW-0175">Coiled coil</keyword>
<evidence type="ECO:0000313" key="21">
    <source>
        <dbReference type="Proteomes" id="UP000321525"/>
    </source>
</evidence>
<evidence type="ECO:0000256" key="14">
    <source>
        <dbReference type="RuleBase" id="RU003587"/>
    </source>
</evidence>
<evidence type="ECO:0000313" key="22">
    <source>
        <dbReference type="Proteomes" id="UP000321917"/>
    </source>
</evidence>
<evidence type="ECO:0000256" key="3">
    <source>
        <dbReference type="ARBA" id="ARBA00022490"/>
    </source>
</evidence>
<evidence type="ECO:0000259" key="16">
    <source>
        <dbReference type="PROSITE" id="PS50151"/>
    </source>
</evidence>
<dbReference type="NCBIfam" id="NF003673">
    <property type="entry name" value="PRK05298.1"/>
    <property type="match status" value="1"/>
</dbReference>
<comment type="caution">
    <text evidence="20">The sequence shown here is derived from an EMBL/GenBank/DDBJ whole genome shotgun (WGS) entry which is preliminary data.</text>
</comment>
<dbReference type="PROSITE" id="PS51194">
    <property type="entry name" value="HELICASE_CTER"/>
    <property type="match status" value="1"/>
</dbReference>
<dbReference type="GO" id="GO:0016887">
    <property type="term" value="F:ATP hydrolysis activity"/>
    <property type="evidence" value="ECO:0007669"/>
    <property type="project" value="InterPro"/>
</dbReference>
<dbReference type="SUPFAM" id="SSF46600">
    <property type="entry name" value="C-terminal UvrC-binding domain of UvrB"/>
    <property type="match status" value="1"/>
</dbReference>
<protein>
    <recommendedName>
        <fullName evidence="12 13">UvrABC system protein B</fullName>
        <shortName evidence="13">Protein UvrB</shortName>
    </recommendedName>
    <alternativeName>
        <fullName evidence="13">Excinuclease ABC subunit B</fullName>
    </alternativeName>
</protein>
<dbReference type="SMART" id="SM00487">
    <property type="entry name" value="DEXDc"/>
    <property type="match status" value="1"/>
</dbReference>
<dbReference type="InterPro" id="IPR004807">
    <property type="entry name" value="UvrB"/>
</dbReference>
<dbReference type="GO" id="GO:0005524">
    <property type="term" value="F:ATP binding"/>
    <property type="evidence" value="ECO:0007669"/>
    <property type="project" value="UniProtKB-UniRule"/>
</dbReference>
<feature type="coiled-coil region" evidence="15">
    <location>
        <begin position="622"/>
        <end position="661"/>
    </location>
</feature>
<dbReference type="CDD" id="cd17916">
    <property type="entry name" value="DEXHc_UvrB"/>
    <property type="match status" value="1"/>
</dbReference>
<keyword evidence="6 13" id="KW-0228">DNA excision</keyword>
<feature type="domain" description="Helicase C-terminal" evidence="18">
    <location>
        <begin position="430"/>
        <end position="596"/>
    </location>
</feature>
<gene>
    <name evidence="13 20" type="primary">uvrB</name>
    <name evidence="19" type="ORF">ESZ26_02265</name>
    <name evidence="20" type="ORF">ESZ27_01875</name>
</gene>
<dbReference type="SUPFAM" id="SSF52540">
    <property type="entry name" value="P-loop containing nucleoside triphosphate hydrolases"/>
    <property type="match status" value="2"/>
</dbReference>
<accession>A0A5C6QQQ2</accession>
<evidence type="ECO:0000259" key="17">
    <source>
        <dbReference type="PROSITE" id="PS51192"/>
    </source>
</evidence>
<evidence type="ECO:0000256" key="1">
    <source>
        <dbReference type="ARBA" id="ARBA00004496"/>
    </source>
</evidence>
<dbReference type="PANTHER" id="PTHR24029">
    <property type="entry name" value="UVRABC SYSTEM PROTEIN B"/>
    <property type="match status" value="1"/>
</dbReference>
<dbReference type="InterPro" id="IPR014001">
    <property type="entry name" value="Helicase_ATP-bd"/>
</dbReference>
<dbReference type="Pfam" id="PF02151">
    <property type="entry name" value="UVR"/>
    <property type="match status" value="1"/>
</dbReference>
<comment type="function">
    <text evidence="13">The UvrABC repair system catalyzes the recognition and processing of DNA lesions. A damage recognition complex composed of 2 UvrA and 2 UvrB subunits scans DNA for abnormalities. Upon binding of the UvrA(2)B(2) complex to a putative damaged site, the DNA wraps around one UvrB monomer. DNA wrap is dependent on ATP binding by UvrB and probably causes local melting of the DNA helix, facilitating insertion of UvrB beta-hairpin between the DNA strands. Then UvrB probes one DNA strand for the presence of a lesion. If a lesion is found the UvrA subunits dissociate and the UvrB-DNA preincision complex is formed. This complex is subsequently bound by UvrC and the second UvrB is released. If no lesion is found, the DNA wraps around the other UvrB subunit that will check the other stand for damage.</text>
</comment>
<keyword evidence="4 13" id="KW-0547">Nucleotide-binding</keyword>
<dbReference type="Pfam" id="PF12344">
    <property type="entry name" value="UvrB"/>
    <property type="match status" value="1"/>
</dbReference>
<dbReference type="Pfam" id="PF04851">
    <property type="entry name" value="ResIII"/>
    <property type="match status" value="1"/>
</dbReference>
<dbReference type="RefSeq" id="WP_146797052.1">
    <property type="nucleotide sequence ID" value="NZ_VOLP01000003.1"/>
</dbReference>
<evidence type="ECO:0000313" key="20">
    <source>
        <dbReference type="EMBL" id="TWX71586.1"/>
    </source>
</evidence>
<dbReference type="Pfam" id="PF00271">
    <property type="entry name" value="Helicase_C"/>
    <property type="match status" value="1"/>
</dbReference>
<dbReference type="FunFam" id="3.40.50.300:FF:000477">
    <property type="entry name" value="UvrABC system protein B"/>
    <property type="match status" value="1"/>
</dbReference>
<dbReference type="InterPro" id="IPR041471">
    <property type="entry name" value="UvrB_inter"/>
</dbReference>
<evidence type="ECO:0000313" key="19">
    <source>
        <dbReference type="EMBL" id="TWX62676.1"/>
    </source>
</evidence>
<dbReference type="Proteomes" id="UP000321525">
    <property type="component" value="Unassembled WGS sequence"/>
</dbReference>
<evidence type="ECO:0000256" key="4">
    <source>
        <dbReference type="ARBA" id="ARBA00022741"/>
    </source>
</evidence>
<keyword evidence="10 13" id="KW-0742">SOS response</keyword>
<keyword evidence="5 13" id="KW-0227">DNA damage</keyword>
<dbReference type="GO" id="GO:0009380">
    <property type="term" value="C:excinuclease repair complex"/>
    <property type="evidence" value="ECO:0007669"/>
    <property type="project" value="InterPro"/>
</dbReference>
<keyword evidence="3 13" id="KW-0963">Cytoplasm</keyword>
<evidence type="ECO:0000256" key="13">
    <source>
        <dbReference type="HAMAP-Rule" id="MF_00204"/>
    </source>
</evidence>
<dbReference type="Pfam" id="PF17757">
    <property type="entry name" value="UvrB_inter"/>
    <property type="match status" value="1"/>
</dbReference>
<keyword evidence="21" id="KW-1185">Reference proteome</keyword>
<evidence type="ECO:0000256" key="10">
    <source>
        <dbReference type="ARBA" id="ARBA00023236"/>
    </source>
</evidence>
<evidence type="ECO:0000256" key="5">
    <source>
        <dbReference type="ARBA" id="ARBA00022763"/>
    </source>
</evidence>
<feature type="short sequence motif" description="Beta-hairpin" evidence="13">
    <location>
        <begin position="91"/>
        <end position="114"/>
    </location>
</feature>
<dbReference type="Gene3D" id="3.40.50.300">
    <property type="entry name" value="P-loop containing nucleotide triphosphate hydrolases"/>
    <property type="match status" value="3"/>
</dbReference>
<evidence type="ECO:0000256" key="12">
    <source>
        <dbReference type="ARBA" id="ARBA00029504"/>
    </source>
</evidence>
<dbReference type="PROSITE" id="PS51192">
    <property type="entry name" value="HELICASE_ATP_BIND_1"/>
    <property type="match status" value="1"/>
</dbReference>
<evidence type="ECO:0000256" key="2">
    <source>
        <dbReference type="ARBA" id="ARBA00008533"/>
    </source>
</evidence>
<dbReference type="InterPro" id="IPR036876">
    <property type="entry name" value="UVR_dom_sf"/>
</dbReference>
<proteinExistence type="inferred from homology"/>
<sequence length="665" mass="75717">MKTMDLKSDYTPNGDQPAAIKQLLDGLENGLAHQTLLGVTGSGKTFTIANIVATLNRPTMMIAPNKTLAAQLYSEMKEFFPNNAVEYFVSYYDYYQPEAYVPTTDTFIEKDASVNEHIEQMRLSATKALLERRDVIIIASVSAIYGLGDPDSYLKMMLHISVGDIINQRDILRRLAELQYKRNDVAFQRATYRVRGDVIDIFPAESDRLALRIELFDEEIERLSMFDPLTGQVDRTLDRVTVYPKTHYATPRDKILSAIDKIKIELKDRSTFLKENNRLVEEQRIVQRTQFDIEMMTELGYCSGIENYSRYLSGRGEGEAPPTLFDYLPDDGLLIIDESHVTVPQIGAMYKGDRSRKENLVNYGFRLPSALDNRPMKFDEFEALAPQTIYVSATPSNYELEKSGSEIAQQLVRPTGLLDPIIEVRPVETQVDDLLSEIRKRVAIHERVLATTLTKRMAEDLTDYLDEHNVKARYLHSDIDTVERVEIIRDFRLGKFDVLVGINLLREGLDMPEVSLVAILDADKEGFLRSERSLIQTIGRAARNINGRAILYAAKITGSMKKAIDETERRREMQHQYNLDNNITPRGVISKISDALHNGTVSSSNTLLNVAEQASDYKILSIKDIDKKIKQLESEMLNHAQNLEFEQAANLRDEVAKLREQQLSR</sequence>
<evidence type="ECO:0000256" key="6">
    <source>
        <dbReference type="ARBA" id="ARBA00022769"/>
    </source>
</evidence>
<dbReference type="EMBL" id="VOLQ01000002">
    <property type="protein sequence ID" value="TWX71586.1"/>
    <property type="molecule type" value="Genomic_DNA"/>
</dbReference>
<evidence type="ECO:0000259" key="18">
    <source>
        <dbReference type="PROSITE" id="PS51194"/>
    </source>
</evidence>
<reference evidence="20 22" key="1">
    <citation type="submission" date="2019-07" db="EMBL/GenBank/DDBJ databases">
        <title>Genomes of sea-ice associated Colwellia species.</title>
        <authorList>
            <person name="Bowman J.P."/>
        </authorList>
    </citation>
    <scope>NUCLEOTIDE SEQUENCE [LARGE SCALE GENOMIC DNA]</scope>
    <source>
        <strain evidence="19 21">ACAM 607</strain>
        <strain evidence="20 22">IC036</strain>
    </source>
</reference>
<dbReference type="Gene3D" id="6.10.140.240">
    <property type="match status" value="1"/>
</dbReference>
<keyword evidence="7 13" id="KW-0067">ATP-binding</keyword>
<dbReference type="InterPro" id="IPR024759">
    <property type="entry name" value="UvrB_YAD/RRR_dom"/>
</dbReference>
<dbReference type="PROSITE" id="PS50151">
    <property type="entry name" value="UVR"/>
    <property type="match status" value="1"/>
</dbReference>
<comment type="subunit">
    <text evidence="11 13 14">Forms a heterotetramer with UvrA during the search for lesions. Interacts with UvrC in an incision complex.</text>
</comment>
<dbReference type="InterPro" id="IPR001650">
    <property type="entry name" value="Helicase_C-like"/>
</dbReference>
<dbReference type="InterPro" id="IPR027417">
    <property type="entry name" value="P-loop_NTPase"/>
</dbReference>
<dbReference type="GO" id="GO:0009432">
    <property type="term" value="P:SOS response"/>
    <property type="evidence" value="ECO:0007669"/>
    <property type="project" value="UniProtKB-UniRule"/>
</dbReference>
<keyword evidence="8 13" id="KW-0267">Excision nuclease</keyword>
<comment type="similarity">
    <text evidence="2 13 14">Belongs to the UvrB family.</text>
</comment>
<dbReference type="GO" id="GO:0009381">
    <property type="term" value="F:excinuclease ABC activity"/>
    <property type="evidence" value="ECO:0007669"/>
    <property type="project" value="UniProtKB-UniRule"/>
</dbReference>
<evidence type="ECO:0000256" key="15">
    <source>
        <dbReference type="SAM" id="Coils"/>
    </source>
</evidence>
<dbReference type="AlphaFoldDB" id="A0A5C6QQQ2"/>
<comment type="subcellular location">
    <subcellularLocation>
        <location evidence="1 13 14">Cytoplasm</location>
    </subcellularLocation>
</comment>
<dbReference type="PANTHER" id="PTHR24029:SF0">
    <property type="entry name" value="UVRABC SYSTEM PROTEIN B"/>
    <property type="match status" value="1"/>
</dbReference>
<evidence type="ECO:0000256" key="11">
    <source>
        <dbReference type="ARBA" id="ARBA00026033"/>
    </source>
</evidence>
<feature type="binding site" evidence="13">
    <location>
        <begin position="38"/>
        <end position="45"/>
    </location>
    <ligand>
        <name>ATP</name>
        <dbReference type="ChEBI" id="CHEBI:30616"/>
    </ligand>
</feature>
<dbReference type="GO" id="GO:0006289">
    <property type="term" value="P:nucleotide-excision repair"/>
    <property type="evidence" value="ECO:0007669"/>
    <property type="project" value="UniProtKB-UniRule"/>
</dbReference>
<dbReference type="NCBIfam" id="TIGR00631">
    <property type="entry name" value="uvrb"/>
    <property type="match status" value="1"/>
</dbReference>
<feature type="domain" description="Helicase ATP-binding" evidence="17">
    <location>
        <begin position="25"/>
        <end position="182"/>
    </location>
</feature>
<organism evidence="20 22">
    <name type="scientific">Colwellia hornerae</name>
    <dbReference type="NCBI Taxonomy" id="89402"/>
    <lineage>
        <taxon>Bacteria</taxon>
        <taxon>Pseudomonadati</taxon>
        <taxon>Pseudomonadota</taxon>
        <taxon>Gammaproteobacteria</taxon>
        <taxon>Alteromonadales</taxon>
        <taxon>Colwelliaceae</taxon>
        <taxon>Colwellia</taxon>
    </lineage>
</organism>
<evidence type="ECO:0000256" key="9">
    <source>
        <dbReference type="ARBA" id="ARBA00023204"/>
    </source>
</evidence>
<dbReference type="EMBL" id="VOLR01000002">
    <property type="protein sequence ID" value="TWX62676.1"/>
    <property type="molecule type" value="Genomic_DNA"/>
</dbReference>
<feature type="domain" description="UVR" evidence="16">
    <location>
        <begin position="626"/>
        <end position="661"/>
    </location>
</feature>
<evidence type="ECO:0000256" key="7">
    <source>
        <dbReference type="ARBA" id="ARBA00022840"/>
    </source>
</evidence>